<sequence length="75" mass="8459">MLTEQQYNWLSTQVYSVDSGKNDGQYKTIEKGTYYYDKNNPDLGQYQVLATEDNTSNGMQAMAVAPVKESLLPTL</sequence>
<keyword evidence="2" id="KW-1185">Reference proteome</keyword>
<gene>
    <name evidence="1" type="ORF">STRMA_0922</name>
</gene>
<dbReference type="STRING" id="764298.STRMA_0922"/>
<dbReference type="Proteomes" id="UP000003573">
    <property type="component" value="Unassembled WGS sequence"/>
</dbReference>
<dbReference type="AlphaFoldDB" id="G5JVR6"/>
<comment type="caution">
    <text evidence="1">The sequence shown here is derived from an EMBL/GenBank/DDBJ whole genome shotgun (WGS) entry which is preliminary data.</text>
</comment>
<reference evidence="1 2" key="1">
    <citation type="journal article" date="2014" name="Int. J. Syst. Evol. Microbiol.">
        <title>Phylogenomics and the dynamic genome evolution of the genus Streptococcus.</title>
        <authorList>
            <consortium name="The Broad Institute Genome Sequencing Platform"/>
            <person name="Richards V.P."/>
            <person name="Palmer S.R."/>
            <person name="Pavinski Bitar P.D."/>
            <person name="Qin X."/>
            <person name="Weinstock G.M."/>
            <person name="Highlander S.K."/>
            <person name="Town C.D."/>
            <person name="Burne R.A."/>
            <person name="Stanhope M.J."/>
        </authorList>
    </citation>
    <scope>NUCLEOTIDE SEQUENCE [LARGE SCALE GENOMIC DNA]</scope>
    <source>
        <strain evidence="1 2">NCTC 11558</strain>
    </source>
</reference>
<protein>
    <submittedName>
        <fullName evidence="1">Uncharacterized protein</fullName>
    </submittedName>
</protein>
<name>G5JVR6_9STRE</name>
<accession>G5JVR6</accession>
<evidence type="ECO:0000313" key="1">
    <source>
        <dbReference type="EMBL" id="EHJ53202.1"/>
    </source>
</evidence>
<dbReference type="RefSeq" id="WP_003082127.1">
    <property type="nucleotide sequence ID" value="NZ_AEUW02000001.1"/>
</dbReference>
<dbReference type="OrthoDB" id="2236957at2"/>
<organism evidence="1 2">
    <name type="scientific">Streptococcus macacae NCTC 11558</name>
    <dbReference type="NCBI Taxonomy" id="764298"/>
    <lineage>
        <taxon>Bacteria</taxon>
        <taxon>Bacillati</taxon>
        <taxon>Bacillota</taxon>
        <taxon>Bacilli</taxon>
        <taxon>Lactobacillales</taxon>
        <taxon>Streptococcaceae</taxon>
        <taxon>Streptococcus</taxon>
    </lineage>
</organism>
<dbReference type="EMBL" id="AEUW02000001">
    <property type="protein sequence ID" value="EHJ53202.1"/>
    <property type="molecule type" value="Genomic_DNA"/>
</dbReference>
<evidence type="ECO:0000313" key="2">
    <source>
        <dbReference type="Proteomes" id="UP000003573"/>
    </source>
</evidence>
<proteinExistence type="predicted"/>